<evidence type="ECO:0000313" key="8">
    <source>
        <dbReference type="Proteomes" id="UP000050424"/>
    </source>
</evidence>
<dbReference type="CDD" id="cd00118">
    <property type="entry name" value="LysM"/>
    <property type="match status" value="1"/>
</dbReference>
<keyword evidence="5" id="KW-0732">Signal</keyword>
<dbReference type="InterPro" id="IPR052210">
    <property type="entry name" value="LysM1-like"/>
</dbReference>
<dbReference type="Pfam" id="PF01476">
    <property type="entry name" value="LysM"/>
    <property type="match status" value="2"/>
</dbReference>
<evidence type="ECO:0000256" key="1">
    <source>
        <dbReference type="ARBA" id="ARBA00022669"/>
    </source>
</evidence>
<evidence type="ECO:0000256" key="4">
    <source>
        <dbReference type="SAM" id="MobiDB-lite"/>
    </source>
</evidence>
<proteinExistence type="inferred from homology"/>
<dbReference type="STRING" id="78410.A0A0P7B936"/>
<feature type="region of interest" description="Disordered" evidence="4">
    <location>
        <begin position="539"/>
        <end position="559"/>
    </location>
</feature>
<name>A0A0P7B936_9HYPO</name>
<dbReference type="SMART" id="SM00257">
    <property type="entry name" value="LysM"/>
    <property type="match status" value="3"/>
</dbReference>
<organism evidence="7 8">
    <name type="scientific">Neonectria ditissima</name>
    <dbReference type="NCBI Taxonomy" id="78410"/>
    <lineage>
        <taxon>Eukaryota</taxon>
        <taxon>Fungi</taxon>
        <taxon>Dikarya</taxon>
        <taxon>Ascomycota</taxon>
        <taxon>Pezizomycotina</taxon>
        <taxon>Sordariomycetes</taxon>
        <taxon>Hypocreomycetidae</taxon>
        <taxon>Hypocreales</taxon>
        <taxon>Nectriaceae</taxon>
        <taxon>Neonectria</taxon>
    </lineage>
</organism>
<evidence type="ECO:0000256" key="3">
    <source>
        <dbReference type="ARBA" id="ARBA00044955"/>
    </source>
</evidence>
<dbReference type="EMBL" id="LKCW01000052">
    <property type="protein sequence ID" value="KPM42246.1"/>
    <property type="molecule type" value="Genomic_DNA"/>
</dbReference>
<dbReference type="InterPro" id="IPR018392">
    <property type="entry name" value="LysM"/>
</dbReference>
<gene>
    <name evidence="7" type="ORF">AK830_g4356</name>
</gene>
<dbReference type="PANTHER" id="PTHR34997:SF21">
    <property type="entry name" value="LYSM DOMAIN-CONTAINING PROTEIN"/>
    <property type="match status" value="1"/>
</dbReference>
<evidence type="ECO:0000259" key="6">
    <source>
        <dbReference type="PROSITE" id="PS51782"/>
    </source>
</evidence>
<dbReference type="PANTHER" id="PTHR34997">
    <property type="entry name" value="AM15"/>
    <property type="match status" value="1"/>
</dbReference>
<dbReference type="SUPFAM" id="SSF54106">
    <property type="entry name" value="LysM domain"/>
    <property type="match status" value="1"/>
</dbReference>
<dbReference type="PROSITE" id="PS51782">
    <property type="entry name" value="LYSM"/>
    <property type="match status" value="4"/>
</dbReference>
<reference evidence="7 8" key="1">
    <citation type="submission" date="2015-09" db="EMBL/GenBank/DDBJ databases">
        <title>Draft genome of a European isolate of the apple canker pathogen Neonectria ditissima.</title>
        <authorList>
            <person name="Gomez-Cortecero A."/>
            <person name="Harrison R.J."/>
            <person name="Armitage A.D."/>
        </authorList>
    </citation>
    <scope>NUCLEOTIDE SEQUENCE [LARGE SCALE GENOMIC DNA]</scope>
    <source>
        <strain evidence="7 8">R09/05</strain>
    </source>
</reference>
<evidence type="ECO:0000256" key="2">
    <source>
        <dbReference type="ARBA" id="ARBA00023026"/>
    </source>
</evidence>
<comment type="caution">
    <text evidence="7">The sequence shown here is derived from an EMBL/GenBank/DDBJ whole genome shotgun (WGS) entry which is preliminary data.</text>
</comment>
<comment type="similarity">
    <text evidence="3">Belongs to the secreted LysM effector family.</text>
</comment>
<feature type="signal peptide" evidence="5">
    <location>
        <begin position="1"/>
        <end position="19"/>
    </location>
</feature>
<feature type="domain" description="LysM" evidence="6">
    <location>
        <begin position="574"/>
        <end position="620"/>
    </location>
</feature>
<dbReference type="GO" id="GO:0008061">
    <property type="term" value="F:chitin binding"/>
    <property type="evidence" value="ECO:0007669"/>
    <property type="project" value="UniProtKB-KW"/>
</dbReference>
<sequence length="632" mass="67906">MNWQLILSGLAVVVRPAIAWQYISPNALPADSLSASCQAALVVDLDCPSQVASFFEREPVPLASLEEACTSACRTSLADFEASLKSKCGEEDVVEYDPGADSVHVSVVATDIYYHFTRTCIKDGDRRCNVWASENSPDRSSVTGSSATSTVTATVDMCDNCVIKPFQFLAGTSYSNGFAFQADYSTLTSSCSKTGFPLATTATGSPSTTSQPALDCSGDVYTVQAEDTCQSISKAKDVATAWMLYDNGLQAFCAGFPTAGDKICIVNQCKIHTIQSDDTCQGIAVAANISMVQLYTWNPVLGPSCNRMSLSVGHTVCLEPHDDEDYLPITRTTTTTTSEPTAAPVPSNIASGTNHNCAQYYSVQVGDYCNQIILGYAISLQDFLFLNQGLNAECTNLYAEEAYCVSPVGPINMYPGHPDYIDPTTTTADIAFDDLAKATFTAPAITGLPTYLPRANGTRKDCIIYMDGIDLQVDMSWGSSVSACEELAQVWEISLNELNNWNPSLNTTSSDCAFSEDLSYCMAAYRKFNTYTGEPETTQLSSTTAAATTSTATTAEPSSTELPIRDGAAEDCKKYYAVVSPQTCQEALDANGLTIAEFYAMNSAIGPECTNLWPGAVKALTRMTDYRYCVEV</sequence>
<dbReference type="InterPro" id="IPR036779">
    <property type="entry name" value="LysM_dom_sf"/>
</dbReference>
<dbReference type="Proteomes" id="UP000050424">
    <property type="component" value="Unassembled WGS sequence"/>
</dbReference>
<feature type="chain" id="PRO_5006135513" description="LysM domain-containing protein" evidence="5">
    <location>
        <begin position="20"/>
        <end position="632"/>
    </location>
</feature>
<evidence type="ECO:0000313" key="7">
    <source>
        <dbReference type="EMBL" id="KPM42246.1"/>
    </source>
</evidence>
<keyword evidence="2" id="KW-0843">Virulence</keyword>
<protein>
    <recommendedName>
        <fullName evidence="6">LysM domain-containing protein</fullName>
    </recommendedName>
</protein>
<keyword evidence="8" id="KW-1185">Reference proteome</keyword>
<accession>A0A0P7B936</accession>
<feature type="domain" description="LysM" evidence="6">
    <location>
        <begin position="270"/>
        <end position="318"/>
    </location>
</feature>
<dbReference type="AlphaFoldDB" id="A0A0P7B936"/>
<evidence type="ECO:0000256" key="5">
    <source>
        <dbReference type="SAM" id="SignalP"/>
    </source>
</evidence>
<feature type="domain" description="LysM" evidence="6">
    <location>
        <begin position="219"/>
        <end position="265"/>
    </location>
</feature>
<keyword evidence="1" id="KW-0147">Chitin-binding</keyword>
<feature type="domain" description="LysM" evidence="6">
    <location>
        <begin position="359"/>
        <end position="405"/>
    </location>
</feature>
<dbReference type="OrthoDB" id="5985073at2759"/>
<dbReference type="Gene3D" id="3.10.350.10">
    <property type="entry name" value="LysM domain"/>
    <property type="match status" value="3"/>
</dbReference>